<evidence type="ECO:0000313" key="3">
    <source>
        <dbReference type="Proteomes" id="UP001438707"/>
    </source>
</evidence>
<proteinExistence type="predicted"/>
<name>A0AAW1RJL7_9CHLO</name>
<gene>
    <name evidence="2" type="ORF">WJX74_002119</name>
</gene>
<evidence type="ECO:0000256" key="1">
    <source>
        <dbReference type="SAM" id="MobiDB-lite"/>
    </source>
</evidence>
<keyword evidence="3" id="KW-1185">Reference proteome</keyword>
<organism evidence="2 3">
    <name type="scientific">Apatococcus lobatus</name>
    <dbReference type="NCBI Taxonomy" id="904363"/>
    <lineage>
        <taxon>Eukaryota</taxon>
        <taxon>Viridiplantae</taxon>
        <taxon>Chlorophyta</taxon>
        <taxon>core chlorophytes</taxon>
        <taxon>Trebouxiophyceae</taxon>
        <taxon>Chlorellales</taxon>
        <taxon>Chlorellaceae</taxon>
        <taxon>Apatococcus</taxon>
    </lineage>
</organism>
<dbReference type="Proteomes" id="UP001438707">
    <property type="component" value="Unassembled WGS sequence"/>
</dbReference>
<comment type="caution">
    <text evidence="2">The sequence shown here is derived from an EMBL/GenBank/DDBJ whole genome shotgun (WGS) entry which is preliminary data.</text>
</comment>
<feature type="region of interest" description="Disordered" evidence="1">
    <location>
        <begin position="84"/>
        <end position="119"/>
    </location>
</feature>
<dbReference type="AlphaFoldDB" id="A0AAW1RJL7"/>
<accession>A0AAW1RJL7</accession>
<dbReference type="PANTHER" id="PTHR35476">
    <property type="entry name" value="MUCIN-LIKE PROTEIN"/>
    <property type="match status" value="1"/>
</dbReference>
<evidence type="ECO:0000313" key="2">
    <source>
        <dbReference type="EMBL" id="KAK9833661.1"/>
    </source>
</evidence>
<dbReference type="PANTHER" id="PTHR35476:SF3">
    <property type="entry name" value="SMALL RIBOSOMAL SUBUNIT PROTEIN MS75"/>
    <property type="match status" value="1"/>
</dbReference>
<dbReference type="EMBL" id="JALJOS010000010">
    <property type="protein sequence ID" value="KAK9833661.1"/>
    <property type="molecule type" value="Genomic_DNA"/>
</dbReference>
<dbReference type="Pfam" id="PF12298">
    <property type="entry name" value="Bot1p"/>
    <property type="match status" value="1"/>
</dbReference>
<sequence length="421" mass="46910">MQRAVALFAQQLAKQQVLEQLRLLPVLRGLASIAGDPAATCSPKQNVASDHLLPFGVALPSGRQHTLSQQPRLLKSLQGQQRLATFGSDSRRPKPSAGAEEHGSRALDEALGVRDRQWSPEEDAEIDQLVTELDSYEPQLRTPTREEVDRQLEQLFQDRDEDEEGPLEYDGVFNTAGNNQPAWEVIDVDEEICATYWHWDLTGGQVFENEKNALLSDEAKKAIYMLHTRVGLDEKTLAKLFRVRQQRVMAIIALKQMEAEAEESGLLKEGEEDELQILMENEVYDCTESQGVGERNVVTTASYPVQAEDGTVLGDMPEHLAAMARKDLATAARNEKQLVKEFKYNLAYNTGKLGAGVGRGSRKSQLPKRPKQGWTLVVRRKGRKGIAGSYVAAPDGSQREPNADETLLLMRATPKKRKSLQ</sequence>
<protein>
    <submittedName>
        <fullName evidence="2">Uncharacterized protein</fullName>
    </submittedName>
</protein>
<feature type="region of interest" description="Disordered" evidence="1">
    <location>
        <begin position="388"/>
        <end position="421"/>
    </location>
</feature>
<feature type="compositionally biased region" description="Basic and acidic residues" evidence="1">
    <location>
        <begin position="99"/>
        <end position="119"/>
    </location>
</feature>
<dbReference type="InterPro" id="IPR052851">
    <property type="entry name" value="GCD1_mitochondrial"/>
</dbReference>
<reference evidence="2 3" key="1">
    <citation type="journal article" date="2024" name="Nat. Commun.">
        <title>Phylogenomics reveals the evolutionary origins of lichenization in chlorophyte algae.</title>
        <authorList>
            <person name="Puginier C."/>
            <person name="Libourel C."/>
            <person name="Otte J."/>
            <person name="Skaloud P."/>
            <person name="Haon M."/>
            <person name="Grisel S."/>
            <person name="Petersen M."/>
            <person name="Berrin J.G."/>
            <person name="Delaux P.M."/>
            <person name="Dal Grande F."/>
            <person name="Keller J."/>
        </authorList>
    </citation>
    <scope>NUCLEOTIDE SEQUENCE [LARGE SCALE GENOMIC DNA]</scope>
    <source>
        <strain evidence="2 3">SAG 2145</strain>
    </source>
</reference>